<reference evidence="8 11" key="3">
    <citation type="submission" date="2020-07" db="EMBL/GenBank/DDBJ databases">
        <title>Sequencing the genomes of 1000 actinobacteria strains.</title>
        <authorList>
            <person name="Klenk H.-P."/>
        </authorList>
    </citation>
    <scope>NUCLEOTIDE SEQUENCE [LARGE SCALE GENOMIC DNA]</scope>
    <source>
        <strain evidence="8 11">DSM 45278</strain>
    </source>
</reference>
<dbReference type="Gene3D" id="4.10.410.60">
    <property type="match status" value="1"/>
</dbReference>
<sequence>MPKNKTHSGAKDRFKVTGSGKIMRRRANKNHILEHKTSKRKRKLSNESVLAPADTKSVRKLLGK</sequence>
<accession>A0A7Y9X7V8</accession>
<accession>A0A1V3C1Y0</accession>
<dbReference type="InterPro" id="IPR001706">
    <property type="entry name" value="Ribosomal_bL35"/>
</dbReference>
<dbReference type="GO" id="GO:0006412">
    <property type="term" value="P:translation"/>
    <property type="evidence" value="ECO:0007669"/>
    <property type="project" value="UniProtKB-UniRule"/>
</dbReference>
<evidence type="ECO:0000256" key="6">
    <source>
        <dbReference type="RuleBase" id="RU000568"/>
    </source>
</evidence>
<dbReference type="NCBIfam" id="TIGR00001">
    <property type="entry name" value="rpmI_bact"/>
    <property type="match status" value="1"/>
</dbReference>
<feature type="region of interest" description="Disordered" evidence="7">
    <location>
        <begin position="24"/>
        <end position="64"/>
    </location>
</feature>
<dbReference type="InterPro" id="IPR021137">
    <property type="entry name" value="Ribosomal_bL35-like"/>
</dbReference>
<evidence type="ECO:0000256" key="2">
    <source>
        <dbReference type="ARBA" id="ARBA00022980"/>
    </source>
</evidence>
<dbReference type="PANTHER" id="PTHR33343:SF1">
    <property type="entry name" value="LARGE RIBOSOMAL SUBUNIT PROTEIN BL35M"/>
    <property type="match status" value="1"/>
</dbReference>
<reference evidence="9" key="2">
    <citation type="submission" date="2016-08" db="EMBL/GenBank/DDBJ databases">
        <authorList>
            <person name="Seilhamer J.J."/>
        </authorList>
    </citation>
    <scope>NUCLEOTIDE SEQUENCE [LARGE SCALE GENOMIC DNA]</scope>
    <source>
        <strain evidence="9">UTMC102</strain>
    </source>
</reference>
<dbReference type="FunFam" id="4.10.410.60:FF:000001">
    <property type="entry name" value="50S ribosomal protein L35"/>
    <property type="match status" value="1"/>
</dbReference>
<evidence type="ECO:0000256" key="1">
    <source>
        <dbReference type="ARBA" id="ARBA00006598"/>
    </source>
</evidence>
<dbReference type="EMBL" id="JACCHL010000001">
    <property type="protein sequence ID" value="NYH50827.1"/>
    <property type="molecule type" value="Genomic_DNA"/>
</dbReference>
<evidence type="ECO:0000313" key="11">
    <source>
        <dbReference type="Proteomes" id="UP000584931"/>
    </source>
</evidence>
<evidence type="ECO:0000313" key="9">
    <source>
        <dbReference type="EMBL" id="OOC54658.1"/>
    </source>
</evidence>
<keyword evidence="10" id="KW-1185">Reference proteome</keyword>
<dbReference type="GO" id="GO:0022625">
    <property type="term" value="C:cytosolic large ribosomal subunit"/>
    <property type="evidence" value="ECO:0007669"/>
    <property type="project" value="TreeGrafter"/>
</dbReference>
<dbReference type="PANTHER" id="PTHR33343">
    <property type="entry name" value="54S RIBOSOMAL PROTEIN BL35M"/>
    <property type="match status" value="1"/>
</dbReference>
<dbReference type="Proteomes" id="UP000189004">
    <property type="component" value="Unassembled WGS sequence"/>
</dbReference>
<evidence type="ECO:0000313" key="8">
    <source>
        <dbReference type="EMBL" id="NYH50827.1"/>
    </source>
</evidence>
<evidence type="ECO:0000256" key="5">
    <source>
        <dbReference type="HAMAP-Rule" id="MF_00514"/>
    </source>
</evidence>
<dbReference type="OrthoDB" id="9804851at2"/>
<keyword evidence="3 5" id="KW-0687">Ribonucleoprotein</keyword>
<gene>
    <name evidence="5" type="primary">rpmI</name>
    <name evidence="8" type="ORF">HNR06_000416</name>
    <name evidence="9" type="ORF">NOSIN_13280</name>
</gene>
<evidence type="ECO:0000256" key="3">
    <source>
        <dbReference type="ARBA" id="ARBA00023274"/>
    </source>
</evidence>
<dbReference type="EMBL" id="MCOK01000001">
    <property type="protein sequence ID" value="OOC54658.1"/>
    <property type="molecule type" value="Genomic_DNA"/>
</dbReference>
<evidence type="ECO:0000256" key="4">
    <source>
        <dbReference type="ARBA" id="ARBA00071664"/>
    </source>
</evidence>
<organism evidence="9 10">
    <name type="scientific">Nocardiopsis sinuspersici</name>
    <dbReference type="NCBI Taxonomy" id="501010"/>
    <lineage>
        <taxon>Bacteria</taxon>
        <taxon>Bacillati</taxon>
        <taxon>Actinomycetota</taxon>
        <taxon>Actinomycetes</taxon>
        <taxon>Streptosporangiales</taxon>
        <taxon>Nocardiopsidaceae</taxon>
        <taxon>Nocardiopsis</taxon>
    </lineage>
</organism>
<dbReference type="SUPFAM" id="SSF143034">
    <property type="entry name" value="L35p-like"/>
    <property type="match status" value="1"/>
</dbReference>
<comment type="caution">
    <text evidence="9">The sequence shown here is derived from an EMBL/GenBank/DDBJ whole genome shotgun (WGS) entry which is preliminary data.</text>
</comment>
<evidence type="ECO:0000256" key="7">
    <source>
        <dbReference type="SAM" id="MobiDB-lite"/>
    </source>
</evidence>
<keyword evidence="2 5" id="KW-0689">Ribosomal protein</keyword>
<dbReference type="GO" id="GO:0003735">
    <property type="term" value="F:structural constituent of ribosome"/>
    <property type="evidence" value="ECO:0007669"/>
    <property type="project" value="InterPro"/>
</dbReference>
<dbReference type="HAMAP" id="MF_00514">
    <property type="entry name" value="Ribosomal_bL35"/>
    <property type="match status" value="1"/>
</dbReference>
<dbReference type="RefSeq" id="WP_077691067.1">
    <property type="nucleotide sequence ID" value="NZ_JACCHL010000001.1"/>
</dbReference>
<dbReference type="InterPro" id="IPR037229">
    <property type="entry name" value="Ribosomal_bL35_sf"/>
</dbReference>
<comment type="similarity">
    <text evidence="1 5 6">Belongs to the bacterial ribosomal protein bL35 family.</text>
</comment>
<dbReference type="PRINTS" id="PR00064">
    <property type="entry name" value="RIBOSOMALL35"/>
</dbReference>
<proteinExistence type="inferred from homology"/>
<dbReference type="STRING" id="501010.NOSIN_13280"/>
<name>A0A1V3C1Y0_9ACTN</name>
<protein>
    <recommendedName>
        <fullName evidence="4 5">Large ribosomal subunit protein bL35</fullName>
    </recommendedName>
</protein>
<dbReference type="Proteomes" id="UP000584931">
    <property type="component" value="Unassembled WGS sequence"/>
</dbReference>
<dbReference type="AlphaFoldDB" id="A0A1V3C1Y0"/>
<reference evidence="10" key="1">
    <citation type="submission" date="2016-08" db="EMBL/GenBank/DDBJ databases">
        <authorList>
            <person name="Tokovenko B."/>
            <person name="Kalinowski J."/>
        </authorList>
    </citation>
    <scope>NUCLEOTIDE SEQUENCE [LARGE SCALE GENOMIC DNA]</scope>
    <source>
        <strain evidence="10">UTMC102</strain>
    </source>
</reference>
<dbReference type="Pfam" id="PF01632">
    <property type="entry name" value="Ribosomal_L35p"/>
    <property type="match status" value="1"/>
</dbReference>
<evidence type="ECO:0000313" key="10">
    <source>
        <dbReference type="Proteomes" id="UP000189004"/>
    </source>
</evidence>